<proteinExistence type="predicted"/>
<evidence type="ECO:0000256" key="1">
    <source>
        <dbReference type="SAM" id="MobiDB-lite"/>
    </source>
</evidence>
<dbReference type="EMBL" id="JAULSY010000088">
    <property type="protein sequence ID" value="KAK0666425.1"/>
    <property type="molecule type" value="Genomic_DNA"/>
</dbReference>
<feature type="compositionally biased region" description="Basic and acidic residues" evidence="1">
    <location>
        <begin position="38"/>
        <end position="67"/>
    </location>
</feature>
<gene>
    <name evidence="2" type="ORF">QBC41DRAFT_305257</name>
</gene>
<keyword evidence="3" id="KW-1185">Reference proteome</keyword>
<sequence length="76" mass="7524">MSSSDDSNYNWTSTNSGGYKVAYPDFDAGALPTPGDKSGGDKDKDGGRRGDDGGKGDNSGGDKDKGGESGGSAVTA</sequence>
<organism evidence="2 3">
    <name type="scientific">Cercophora samala</name>
    <dbReference type="NCBI Taxonomy" id="330535"/>
    <lineage>
        <taxon>Eukaryota</taxon>
        <taxon>Fungi</taxon>
        <taxon>Dikarya</taxon>
        <taxon>Ascomycota</taxon>
        <taxon>Pezizomycotina</taxon>
        <taxon>Sordariomycetes</taxon>
        <taxon>Sordariomycetidae</taxon>
        <taxon>Sordariales</taxon>
        <taxon>Lasiosphaeriaceae</taxon>
        <taxon>Cercophora</taxon>
    </lineage>
</organism>
<feature type="region of interest" description="Disordered" evidence="1">
    <location>
        <begin position="1"/>
        <end position="76"/>
    </location>
</feature>
<name>A0AA39ZA70_9PEZI</name>
<feature type="compositionally biased region" description="Polar residues" evidence="1">
    <location>
        <begin position="1"/>
        <end position="17"/>
    </location>
</feature>
<evidence type="ECO:0000313" key="2">
    <source>
        <dbReference type="EMBL" id="KAK0666425.1"/>
    </source>
</evidence>
<accession>A0AA39ZA70</accession>
<evidence type="ECO:0000313" key="3">
    <source>
        <dbReference type="Proteomes" id="UP001174997"/>
    </source>
</evidence>
<reference evidence="2" key="1">
    <citation type="submission" date="2023-06" db="EMBL/GenBank/DDBJ databases">
        <title>Genome-scale phylogeny and comparative genomics of the fungal order Sordariales.</title>
        <authorList>
            <consortium name="Lawrence Berkeley National Laboratory"/>
            <person name="Hensen N."/>
            <person name="Bonometti L."/>
            <person name="Westerberg I."/>
            <person name="Brannstrom I.O."/>
            <person name="Guillou S."/>
            <person name="Cros-Aarteil S."/>
            <person name="Calhoun S."/>
            <person name="Haridas S."/>
            <person name="Kuo A."/>
            <person name="Mondo S."/>
            <person name="Pangilinan J."/>
            <person name="Riley R."/>
            <person name="Labutti K."/>
            <person name="Andreopoulos B."/>
            <person name="Lipzen A."/>
            <person name="Chen C."/>
            <person name="Yanf M."/>
            <person name="Daum C."/>
            <person name="Ng V."/>
            <person name="Clum A."/>
            <person name="Steindorff A."/>
            <person name="Ohm R."/>
            <person name="Martin F."/>
            <person name="Silar P."/>
            <person name="Natvig D."/>
            <person name="Lalanne C."/>
            <person name="Gautier V."/>
            <person name="Ament-Velasquez S.L."/>
            <person name="Kruys A."/>
            <person name="Hutchinson M.I."/>
            <person name="Powell A.J."/>
            <person name="Barry K."/>
            <person name="Miller A.N."/>
            <person name="Grigoriev I.V."/>
            <person name="Debuchy R."/>
            <person name="Gladieux P."/>
            <person name="Thoren M.H."/>
            <person name="Johannesson H."/>
        </authorList>
    </citation>
    <scope>NUCLEOTIDE SEQUENCE</scope>
    <source>
        <strain evidence="2">CBS 307.81</strain>
    </source>
</reference>
<dbReference type="Proteomes" id="UP001174997">
    <property type="component" value="Unassembled WGS sequence"/>
</dbReference>
<protein>
    <submittedName>
        <fullName evidence="2">Uncharacterized protein</fullName>
    </submittedName>
</protein>
<dbReference type="AlphaFoldDB" id="A0AA39ZA70"/>
<comment type="caution">
    <text evidence="2">The sequence shown here is derived from an EMBL/GenBank/DDBJ whole genome shotgun (WGS) entry which is preliminary data.</text>
</comment>